<accession>A0ABX1PQG6</accession>
<dbReference type="EMBL" id="WTVG01000092">
    <property type="protein sequence ID" value="NMG26784.1"/>
    <property type="molecule type" value="Genomic_DNA"/>
</dbReference>
<keyword evidence="2" id="KW-1185">Reference proteome</keyword>
<protein>
    <submittedName>
        <fullName evidence="1">Uncharacterized protein</fullName>
    </submittedName>
</protein>
<sequence>MVGIIFARPNSPLAKSEIIPQLNDWHIRSGDHIDFYFVGYTYPHPPTQDYIEVDIPGSDPWLYSAKSFNALRKEIESRTTWQYGGGCELLLTNARFDSTAKAAYFDFSSAICCQLDAMKTDHAIQSIERFFETVFRFAESANDEDPTWGFSDSQGVSAVGSALKHVVLGLLPKGLDAEYKKTEHFAVRNVRLR</sequence>
<evidence type="ECO:0000313" key="2">
    <source>
        <dbReference type="Proteomes" id="UP000615989"/>
    </source>
</evidence>
<comment type="caution">
    <text evidence="1">The sequence shown here is derived from an EMBL/GenBank/DDBJ whole genome shotgun (WGS) entry which is preliminary data.</text>
</comment>
<evidence type="ECO:0000313" key="1">
    <source>
        <dbReference type="EMBL" id="NMG26784.1"/>
    </source>
</evidence>
<dbReference type="Proteomes" id="UP000615989">
    <property type="component" value="Unassembled WGS sequence"/>
</dbReference>
<organism evidence="1 2">
    <name type="scientific">Aromatoleum anaerobium</name>
    <dbReference type="NCBI Taxonomy" id="182180"/>
    <lineage>
        <taxon>Bacteria</taxon>
        <taxon>Pseudomonadati</taxon>
        <taxon>Pseudomonadota</taxon>
        <taxon>Betaproteobacteria</taxon>
        <taxon>Rhodocyclales</taxon>
        <taxon>Rhodocyclaceae</taxon>
        <taxon>Aromatoleum</taxon>
    </lineage>
</organism>
<gene>
    <name evidence="1" type="ORF">GO606_19160</name>
</gene>
<name>A0ABX1PQG6_9RHOO</name>
<proteinExistence type="predicted"/>
<dbReference type="RefSeq" id="WP_169120226.1">
    <property type="nucleotide sequence ID" value="NZ_WTVG02000035.1"/>
</dbReference>
<reference evidence="1" key="1">
    <citation type="submission" date="2019-12" db="EMBL/GenBank/DDBJ databases">
        <title>Comparative genomics gives insights into the taxonomy of the Azoarcus-Aromatoleum group and reveals separate origins of nif in the plant-associated Azoarcus and non-plant-associated Aromatoleum sub-groups.</title>
        <authorList>
            <person name="Lafos M."/>
            <person name="Maluk M."/>
            <person name="Batista M."/>
            <person name="Junghare M."/>
            <person name="Carmona M."/>
            <person name="Faoro H."/>
            <person name="Cruz L.M."/>
            <person name="Battistoni F."/>
            <person name="De Souza E."/>
            <person name="Pedrosa F."/>
            <person name="Chen W.-M."/>
            <person name="Poole P.S."/>
            <person name="Dixon R.A."/>
            <person name="James E.K."/>
        </authorList>
    </citation>
    <scope>NUCLEOTIDE SEQUENCE</scope>
    <source>
        <strain evidence="1">LuFRes1</strain>
    </source>
</reference>